<dbReference type="OrthoDB" id="613763at2759"/>
<dbReference type="HOGENOM" id="CLU_051054_0_0_1"/>
<dbReference type="KEGG" id="lbc:LACBIDRAFT_330391"/>
<protein>
    <submittedName>
        <fullName evidence="1">Predicted protein</fullName>
    </submittedName>
</protein>
<proteinExistence type="predicted"/>
<dbReference type="Proteomes" id="UP000001194">
    <property type="component" value="Unassembled WGS sequence"/>
</dbReference>
<name>B0DL59_LACBS</name>
<dbReference type="EMBL" id="DS547116">
    <property type="protein sequence ID" value="EDR04854.1"/>
    <property type="molecule type" value="Genomic_DNA"/>
</dbReference>
<evidence type="ECO:0000313" key="2">
    <source>
        <dbReference type="Proteomes" id="UP000001194"/>
    </source>
</evidence>
<sequence>MPLQYLPPELLANICQHASLTDPAALSRTSSLFYVVTQPLFYRHVSVNLTSKNLGIVVTLAKKPHIARHVQTFAIRLDPHTAVLHSYYCRLSEALSNMSELTSLNIFVKSAASWVLHTRLDAEFPRLRHFASSFPLDSYVAHFLSKAEAILQLEVDSSPTSQLIAPSSLIVTAAPRLSRFIGSSKAAQAVIPGRPVDEIHLSSGDLTEVLVQGLSKSTAYVLLLGASTSSLPPPLLESLAEFMPQLKYLRMMTTYNLSDVLDPTLYQDTAKALALLPTLHSFELSGMHWGSSCKGLNGEGRMWQPQLFGVATRTLDPSARAIPNLPSRHVVCESTSNRLLLAAMATEHGGLDPQARIAGKVQEVLRLGNPRVNDPRLLRLSARGFRALHSSA</sequence>
<dbReference type="RefSeq" id="XP_001884678.1">
    <property type="nucleotide sequence ID" value="XM_001884643.1"/>
</dbReference>
<dbReference type="GeneID" id="6080256"/>
<gene>
    <name evidence="1" type="ORF">LACBIDRAFT_330391</name>
</gene>
<dbReference type="AlphaFoldDB" id="B0DL59"/>
<evidence type="ECO:0000313" key="1">
    <source>
        <dbReference type="EMBL" id="EDR04854.1"/>
    </source>
</evidence>
<reference evidence="1 2" key="1">
    <citation type="journal article" date="2008" name="Nature">
        <title>The genome of Laccaria bicolor provides insights into mycorrhizal symbiosis.</title>
        <authorList>
            <person name="Martin F."/>
            <person name="Aerts A."/>
            <person name="Ahren D."/>
            <person name="Brun A."/>
            <person name="Danchin E.G.J."/>
            <person name="Duchaussoy F."/>
            <person name="Gibon J."/>
            <person name="Kohler A."/>
            <person name="Lindquist E."/>
            <person name="Pereda V."/>
            <person name="Salamov A."/>
            <person name="Shapiro H.J."/>
            <person name="Wuyts J."/>
            <person name="Blaudez D."/>
            <person name="Buee M."/>
            <person name="Brokstein P."/>
            <person name="Canbaeck B."/>
            <person name="Cohen D."/>
            <person name="Courty P.E."/>
            <person name="Coutinho P.M."/>
            <person name="Delaruelle C."/>
            <person name="Detter J.C."/>
            <person name="Deveau A."/>
            <person name="DiFazio S."/>
            <person name="Duplessis S."/>
            <person name="Fraissinet-Tachet L."/>
            <person name="Lucic E."/>
            <person name="Frey-Klett P."/>
            <person name="Fourrey C."/>
            <person name="Feussner I."/>
            <person name="Gay G."/>
            <person name="Grimwood J."/>
            <person name="Hoegger P.J."/>
            <person name="Jain P."/>
            <person name="Kilaru S."/>
            <person name="Labbe J."/>
            <person name="Lin Y.C."/>
            <person name="Legue V."/>
            <person name="Le Tacon F."/>
            <person name="Marmeisse R."/>
            <person name="Melayah D."/>
            <person name="Montanini B."/>
            <person name="Muratet M."/>
            <person name="Nehls U."/>
            <person name="Niculita-Hirzel H."/>
            <person name="Oudot-Le Secq M.P."/>
            <person name="Peter M."/>
            <person name="Quesneville H."/>
            <person name="Rajashekar B."/>
            <person name="Reich M."/>
            <person name="Rouhier N."/>
            <person name="Schmutz J."/>
            <person name="Yin T."/>
            <person name="Chalot M."/>
            <person name="Henrissat B."/>
            <person name="Kuees U."/>
            <person name="Lucas S."/>
            <person name="Van de Peer Y."/>
            <person name="Podila G.K."/>
            <person name="Polle A."/>
            <person name="Pukkila P.J."/>
            <person name="Richardson P.M."/>
            <person name="Rouze P."/>
            <person name="Sanders I.R."/>
            <person name="Stajich J.E."/>
            <person name="Tunlid A."/>
            <person name="Tuskan G."/>
            <person name="Grigoriev I.V."/>
        </authorList>
    </citation>
    <scope>NUCLEOTIDE SEQUENCE [LARGE SCALE GENOMIC DNA]</scope>
    <source>
        <strain evidence="2">S238N-H82 / ATCC MYA-4686</strain>
    </source>
</reference>
<keyword evidence="2" id="KW-1185">Reference proteome</keyword>
<organism evidence="2">
    <name type="scientific">Laccaria bicolor (strain S238N-H82 / ATCC MYA-4686)</name>
    <name type="common">Bicoloured deceiver</name>
    <name type="synonym">Laccaria laccata var. bicolor</name>
    <dbReference type="NCBI Taxonomy" id="486041"/>
    <lineage>
        <taxon>Eukaryota</taxon>
        <taxon>Fungi</taxon>
        <taxon>Dikarya</taxon>
        <taxon>Basidiomycota</taxon>
        <taxon>Agaricomycotina</taxon>
        <taxon>Agaricomycetes</taxon>
        <taxon>Agaricomycetidae</taxon>
        <taxon>Agaricales</taxon>
        <taxon>Agaricineae</taxon>
        <taxon>Hydnangiaceae</taxon>
        <taxon>Laccaria</taxon>
    </lineage>
</organism>
<dbReference type="InParanoid" id="B0DL59"/>
<accession>B0DL59</accession>